<reference evidence="4" key="1">
    <citation type="submission" date="2021-02" db="EMBL/GenBank/DDBJ databases">
        <authorList>
            <person name="Nowell W R."/>
        </authorList>
    </citation>
    <scope>NUCLEOTIDE SEQUENCE</scope>
</reference>
<organism evidence="4 5">
    <name type="scientific">Rotaria magnacalcarata</name>
    <dbReference type="NCBI Taxonomy" id="392030"/>
    <lineage>
        <taxon>Eukaryota</taxon>
        <taxon>Metazoa</taxon>
        <taxon>Spiralia</taxon>
        <taxon>Gnathifera</taxon>
        <taxon>Rotifera</taxon>
        <taxon>Eurotatoria</taxon>
        <taxon>Bdelloidea</taxon>
        <taxon>Philodinida</taxon>
        <taxon>Philodinidae</taxon>
        <taxon>Rotaria</taxon>
    </lineage>
</organism>
<dbReference type="Pfam" id="PF01612">
    <property type="entry name" value="DNA_pol_A_exo1"/>
    <property type="match status" value="1"/>
</dbReference>
<dbReference type="Gene3D" id="3.30.420.10">
    <property type="entry name" value="Ribonuclease H-like superfamily/Ribonuclease H"/>
    <property type="match status" value="1"/>
</dbReference>
<dbReference type="GO" id="GO:0003676">
    <property type="term" value="F:nucleic acid binding"/>
    <property type="evidence" value="ECO:0007669"/>
    <property type="project" value="InterPro"/>
</dbReference>
<feature type="domain" description="Mut7-C RNAse" evidence="3">
    <location>
        <begin position="742"/>
        <end position="770"/>
    </location>
</feature>
<dbReference type="InterPro" id="IPR036397">
    <property type="entry name" value="RNaseH_sf"/>
</dbReference>
<feature type="region of interest" description="Disordered" evidence="1">
    <location>
        <begin position="554"/>
        <end position="577"/>
    </location>
</feature>
<dbReference type="Proteomes" id="UP000663855">
    <property type="component" value="Unassembled WGS sequence"/>
</dbReference>
<name>A0A814ENB0_9BILA</name>
<feature type="domain" description="3'-5' exonuclease" evidence="2">
    <location>
        <begin position="371"/>
        <end position="541"/>
    </location>
</feature>
<proteinExistence type="predicted"/>
<dbReference type="EMBL" id="CAJNOV010000061">
    <property type="protein sequence ID" value="CAF0971753.1"/>
    <property type="molecule type" value="Genomic_DNA"/>
</dbReference>
<evidence type="ECO:0008006" key="6">
    <source>
        <dbReference type="Google" id="ProtNLM"/>
    </source>
</evidence>
<gene>
    <name evidence="4" type="ORF">CJN711_LOCUS907</name>
</gene>
<accession>A0A814ENB0</accession>
<evidence type="ECO:0000256" key="1">
    <source>
        <dbReference type="SAM" id="MobiDB-lite"/>
    </source>
</evidence>
<evidence type="ECO:0000259" key="3">
    <source>
        <dbReference type="Pfam" id="PF01927"/>
    </source>
</evidence>
<evidence type="ECO:0000313" key="4">
    <source>
        <dbReference type="EMBL" id="CAF0971753.1"/>
    </source>
</evidence>
<dbReference type="GO" id="GO:0006139">
    <property type="term" value="P:nucleobase-containing compound metabolic process"/>
    <property type="evidence" value="ECO:0007669"/>
    <property type="project" value="InterPro"/>
</dbReference>
<dbReference type="InterPro" id="IPR012337">
    <property type="entry name" value="RNaseH-like_sf"/>
</dbReference>
<dbReference type="InterPro" id="IPR002782">
    <property type="entry name" value="Mut7-C_RNAse_dom"/>
</dbReference>
<feature type="domain" description="Mut7-C RNAse" evidence="3">
    <location>
        <begin position="582"/>
        <end position="684"/>
    </location>
</feature>
<protein>
    <recommendedName>
        <fullName evidence="6">Exonuclease mut-7-like protein</fullName>
    </recommendedName>
</protein>
<evidence type="ECO:0000259" key="2">
    <source>
        <dbReference type="Pfam" id="PF01612"/>
    </source>
</evidence>
<dbReference type="GO" id="GO:0008408">
    <property type="term" value="F:3'-5' exonuclease activity"/>
    <property type="evidence" value="ECO:0007669"/>
    <property type="project" value="InterPro"/>
</dbReference>
<comment type="caution">
    <text evidence="4">The sequence shown here is derived from an EMBL/GenBank/DDBJ whole genome shotgun (WGS) entry which is preliminary data.</text>
</comment>
<evidence type="ECO:0000313" key="5">
    <source>
        <dbReference type="Proteomes" id="UP000663855"/>
    </source>
</evidence>
<dbReference type="PANTHER" id="PTHR47765:SF2">
    <property type="entry name" value="EXONUCLEASE MUT-7 HOMOLOG"/>
    <property type="match status" value="1"/>
</dbReference>
<dbReference type="PANTHER" id="PTHR47765">
    <property type="entry name" value="3'-5' EXONUCLEASE DOMAIN-CONTAINING PROTEIN"/>
    <property type="match status" value="1"/>
</dbReference>
<dbReference type="AlphaFoldDB" id="A0A814ENB0"/>
<feature type="compositionally biased region" description="Polar residues" evidence="1">
    <location>
        <begin position="557"/>
        <end position="572"/>
    </location>
</feature>
<dbReference type="Pfam" id="PF01927">
    <property type="entry name" value="Mut7-C"/>
    <property type="match status" value="2"/>
</dbReference>
<dbReference type="InterPro" id="IPR052408">
    <property type="entry name" value="Exonuclease_MUT-7-like"/>
</dbReference>
<dbReference type="InterPro" id="IPR002562">
    <property type="entry name" value="3'-5'_exonuclease_dom"/>
</dbReference>
<sequence>MSSFLTSLSEKYDFHNEDQGTDIVLDYFNQSSKPYDDLIENLLQLIQSTNNHSANIINCLICSFLRWKNLLNKSLSPPIIDENIINSFLSESLPIACLPDFIEIFQIKKEYLINLIKPLLILPTNSNEYKRSLNIVVKLNYQLDFEPNEILLPLILNSKDHLIDVYLDDKSQYEEYLIGLLNHLYDNGGKKLQDILSNEFKIKTPTFNKKTLSKLAVRYWNLYGNEQNDKYPNLAILQSKRTLGYLINVRYNGLTDEKTMSDECWNELVTDIVQGNDDLSEYLIEILADRDDIVAMKYWMAQLDRPYYSLPTWVQQYIHNKQNSEPKASTPNQTTTETSTVDHYKIPLETHEIIFVDSMSNYERLLDGLFKNNNEEILIGFDCEWKPVFNNTSTSKQRISVMQIALSNEVYLLDLLNFFHTCDPETIQQRLANRLFDDDHATLLCYGVRTDASMLIASYPIFDRALYSGKTLLDLSLVQNELAHVNRDIFPHVTTNNKMLAKDKGLSELVRLCFGKPLNKSEQCSNWERRPLRNAQVLYAEATIARQIDENFHETTDNNINQPPISADTTRPSGEVKRPQQMKFVVDNMLHGLGKELRVAGCDTVILGDNDPHTDAIRYARAENRIILSRGAPYNLLRSHTLEGRCWQPPLNVPAKQQCAAVLNYFNVKVLPEDIFSRCTLCNCENFAIVGGRDMRILWCKTNNYSLEDLEPDLLNYQPEMIDMNRRTLTGGTVPLVLTGLTLRNYRSYEEFYVCSRCGKVYWQGGHWRRRIVRNEFITESEPISEDSDDGIVFYDAESTM</sequence>
<dbReference type="SUPFAM" id="SSF53098">
    <property type="entry name" value="Ribonuclease H-like"/>
    <property type="match status" value="1"/>
</dbReference>